<sequence>NTEINEIKVSPNEIITSGEDIANHLNQHFSEIGVKLSSVGTQNYNVRPEMFLKQSEETFRIHDVDSDKVLKLLKNLKTTKACGLDNIPNRLDTLELLCIEVRKPKDTLELLCIE</sequence>
<name>A0A7D9MGM1_PARCT</name>
<feature type="non-terminal residue" evidence="1">
    <location>
        <position position="114"/>
    </location>
</feature>
<proteinExistence type="predicted"/>
<evidence type="ECO:0000313" key="2">
    <source>
        <dbReference type="Proteomes" id="UP001152795"/>
    </source>
</evidence>
<keyword evidence="2" id="KW-1185">Reference proteome</keyword>
<reference evidence="1" key="1">
    <citation type="submission" date="2020-04" db="EMBL/GenBank/DDBJ databases">
        <authorList>
            <person name="Alioto T."/>
            <person name="Alioto T."/>
            <person name="Gomez Garrido J."/>
        </authorList>
    </citation>
    <scope>NUCLEOTIDE SEQUENCE</scope>
    <source>
        <strain evidence="1">A484AB</strain>
    </source>
</reference>
<dbReference type="EMBL" id="CACRXK020050915">
    <property type="protein sequence ID" value="CAB4046362.1"/>
    <property type="molecule type" value="Genomic_DNA"/>
</dbReference>
<evidence type="ECO:0000313" key="1">
    <source>
        <dbReference type="EMBL" id="CAB4046362.1"/>
    </source>
</evidence>
<dbReference type="AlphaFoldDB" id="A0A7D9MGM1"/>
<dbReference type="Proteomes" id="UP001152795">
    <property type="component" value="Unassembled WGS sequence"/>
</dbReference>
<organism evidence="1 2">
    <name type="scientific">Paramuricea clavata</name>
    <name type="common">Red gorgonian</name>
    <name type="synonym">Violescent sea-whip</name>
    <dbReference type="NCBI Taxonomy" id="317549"/>
    <lineage>
        <taxon>Eukaryota</taxon>
        <taxon>Metazoa</taxon>
        <taxon>Cnidaria</taxon>
        <taxon>Anthozoa</taxon>
        <taxon>Octocorallia</taxon>
        <taxon>Malacalcyonacea</taxon>
        <taxon>Plexauridae</taxon>
        <taxon>Paramuricea</taxon>
    </lineage>
</organism>
<comment type="caution">
    <text evidence="1">The sequence shown here is derived from an EMBL/GenBank/DDBJ whole genome shotgun (WGS) entry which is preliminary data.</text>
</comment>
<protein>
    <submittedName>
        <fullName evidence="1">Uncharacterized protein</fullName>
    </submittedName>
</protein>
<gene>
    <name evidence="1" type="ORF">PACLA_8A073448</name>
</gene>
<accession>A0A7D9MGM1</accession>
<feature type="non-terminal residue" evidence="1">
    <location>
        <position position="1"/>
    </location>
</feature>